<accession>A0ABS3DEU3</accession>
<evidence type="ECO:0000313" key="2">
    <source>
        <dbReference type="EMBL" id="MBN8229337.1"/>
    </source>
</evidence>
<keyword evidence="3" id="KW-1185">Reference proteome</keyword>
<name>A0ABS3DEU3_9BACT</name>
<feature type="compositionally biased region" description="Basic and acidic residues" evidence="1">
    <location>
        <begin position="92"/>
        <end position="113"/>
    </location>
</feature>
<evidence type="ECO:0000256" key="1">
    <source>
        <dbReference type="SAM" id="MobiDB-lite"/>
    </source>
</evidence>
<protein>
    <recommendedName>
        <fullName evidence="4">Bacterial Ig-like domain-containing protein</fullName>
    </recommendedName>
</protein>
<sequence>MLWGPMASITVNLSTDPISYDPGPEVKHGDTVVFSMGSYPSSYTATITFPDGTCLTTSGPYTLGGGTLTTSPKTVSMTAPKGVYDFNALIDDGTRPKEGADPRGPVERDRKNGGIDVTSDPPEDPV</sequence>
<organism evidence="2 3">
    <name type="scientific">Corallococcus macrosporus</name>
    <dbReference type="NCBI Taxonomy" id="35"/>
    <lineage>
        <taxon>Bacteria</taxon>
        <taxon>Pseudomonadati</taxon>
        <taxon>Myxococcota</taxon>
        <taxon>Myxococcia</taxon>
        <taxon>Myxococcales</taxon>
        <taxon>Cystobacterineae</taxon>
        <taxon>Myxococcaceae</taxon>
        <taxon>Corallococcus</taxon>
    </lineage>
</organism>
<dbReference type="Proteomes" id="UP000664052">
    <property type="component" value="Unassembled WGS sequence"/>
</dbReference>
<gene>
    <name evidence="2" type="ORF">JYK02_17650</name>
</gene>
<evidence type="ECO:0008006" key="4">
    <source>
        <dbReference type="Google" id="ProtNLM"/>
    </source>
</evidence>
<comment type="caution">
    <text evidence="2">The sequence shown here is derived from an EMBL/GenBank/DDBJ whole genome shotgun (WGS) entry which is preliminary data.</text>
</comment>
<feature type="region of interest" description="Disordered" evidence="1">
    <location>
        <begin position="89"/>
        <end position="126"/>
    </location>
</feature>
<evidence type="ECO:0000313" key="3">
    <source>
        <dbReference type="Proteomes" id="UP000664052"/>
    </source>
</evidence>
<dbReference type="EMBL" id="JAFIMU010000007">
    <property type="protein sequence ID" value="MBN8229337.1"/>
    <property type="molecule type" value="Genomic_DNA"/>
</dbReference>
<proteinExistence type="predicted"/>
<reference evidence="2 3" key="1">
    <citation type="submission" date="2021-02" db="EMBL/GenBank/DDBJ databases">
        <title>De Novo genome assembly of isolated myxobacteria.</title>
        <authorList>
            <person name="Stevens D.C."/>
        </authorList>
    </citation>
    <scope>NUCLEOTIDE SEQUENCE [LARGE SCALE GENOMIC DNA]</scope>
    <source>
        <strain evidence="2 3">ATCC 29039</strain>
    </source>
</reference>